<evidence type="ECO:0000313" key="2">
    <source>
        <dbReference type="Proteomes" id="UP000655094"/>
    </source>
</evidence>
<organism evidence="1 2">
    <name type="scientific">Klebsiella pneumoniae</name>
    <dbReference type="NCBI Taxonomy" id="573"/>
    <lineage>
        <taxon>Bacteria</taxon>
        <taxon>Pseudomonadati</taxon>
        <taxon>Pseudomonadota</taxon>
        <taxon>Gammaproteobacteria</taxon>
        <taxon>Enterobacterales</taxon>
        <taxon>Enterobacteriaceae</taxon>
        <taxon>Klebsiella/Raoultella group</taxon>
        <taxon>Klebsiella</taxon>
        <taxon>Klebsiella pneumoniae complex</taxon>
    </lineage>
</organism>
<gene>
    <name evidence="1" type="ORF">KPZU09_56240</name>
</gene>
<evidence type="ECO:0000313" key="1">
    <source>
        <dbReference type="EMBL" id="GHK55888.1"/>
    </source>
</evidence>
<accession>A0A919LUK8</accession>
<reference evidence="1" key="1">
    <citation type="submission" date="2020-10" db="EMBL/GenBank/DDBJ databases">
        <title>Genome Sequence of ESBL Producing Zambian Clinical Strains.</title>
        <authorList>
            <person name="Shawa M."/>
            <person name="Furuta Y."/>
            <person name="Simbotwe M."/>
            <person name="Mulenga E."/>
            <person name="Mubanga M."/>
            <person name="Mulenga G."/>
            <person name="Kaile C."/>
            <person name="Zorigt T."/>
            <person name="Hang'ombe B."/>
            <person name="Higashi H."/>
        </authorList>
    </citation>
    <scope>NUCLEOTIDE SEQUENCE</scope>
    <source>
        <strain evidence="1">Zam_UTH_09</strain>
    </source>
</reference>
<proteinExistence type="predicted"/>
<sequence length="63" mass="6377">MRLQVGIAAGAAGTPEVMFQGDVQILLMIKVGGIAADPALQPVIMAVVARQPRKVSLSCGCAG</sequence>
<dbReference type="EMBL" id="BNFF01000001">
    <property type="protein sequence ID" value="GHK55888.1"/>
    <property type="molecule type" value="Genomic_DNA"/>
</dbReference>
<dbReference type="Proteomes" id="UP000655094">
    <property type="component" value="Unassembled WGS sequence"/>
</dbReference>
<comment type="caution">
    <text evidence="1">The sequence shown here is derived from an EMBL/GenBank/DDBJ whole genome shotgun (WGS) entry which is preliminary data.</text>
</comment>
<name>A0A919LUK8_KLEPN</name>
<protein>
    <submittedName>
        <fullName evidence="1">Uncharacterized protein</fullName>
    </submittedName>
</protein>
<dbReference type="AlphaFoldDB" id="A0A919LUK8"/>